<accession>A0AA38CTZ8</accession>
<dbReference type="EMBL" id="JAHRHJ020000008">
    <property type="protein sequence ID" value="KAH9304267.1"/>
    <property type="molecule type" value="Genomic_DNA"/>
</dbReference>
<comment type="caution">
    <text evidence="1">The sequence shown here is derived from an EMBL/GenBank/DDBJ whole genome shotgun (WGS) entry which is preliminary data.</text>
</comment>
<organism evidence="1 2">
    <name type="scientific">Taxus chinensis</name>
    <name type="common">Chinese yew</name>
    <name type="synonym">Taxus wallichiana var. chinensis</name>
    <dbReference type="NCBI Taxonomy" id="29808"/>
    <lineage>
        <taxon>Eukaryota</taxon>
        <taxon>Viridiplantae</taxon>
        <taxon>Streptophyta</taxon>
        <taxon>Embryophyta</taxon>
        <taxon>Tracheophyta</taxon>
        <taxon>Spermatophyta</taxon>
        <taxon>Pinopsida</taxon>
        <taxon>Pinidae</taxon>
        <taxon>Conifers II</taxon>
        <taxon>Cupressales</taxon>
        <taxon>Taxaceae</taxon>
        <taxon>Taxus</taxon>
    </lineage>
</organism>
<feature type="non-terminal residue" evidence="1">
    <location>
        <position position="80"/>
    </location>
</feature>
<dbReference type="OMA" id="IACDVRM"/>
<dbReference type="Proteomes" id="UP000824469">
    <property type="component" value="Unassembled WGS sequence"/>
</dbReference>
<keyword evidence="2" id="KW-1185">Reference proteome</keyword>
<evidence type="ECO:0000313" key="1">
    <source>
        <dbReference type="EMBL" id="KAH9304267.1"/>
    </source>
</evidence>
<dbReference type="AlphaFoldDB" id="A0AA38CTZ8"/>
<evidence type="ECO:0000313" key="2">
    <source>
        <dbReference type="Proteomes" id="UP000824469"/>
    </source>
</evidence>
<name>A0AA38CTZ8_TAXCH</name>
<gene>
    <name evidence="1" type="ORF">KI387_008671</name>
</gene>
<reference evidence="1 2" key="1">
    <citation type="journal article" date="2021" name="Nat. Plants">
        <title>The Taxus genome provides insights into paclitaxel biosynthesis.</title>
        <authorList>
            <person name="Xiong X."/>
            <person name="Gou J."/>
            <person name="Liao Q."/>
            <person name="Li Y."/>
            <person name="Zhou Q."/>
            <person name="Bi G."/>
            <person name="Li C."/>
            <person name="Du R."/>
            <person name="Wang X."/>
            <person name="Sun T."/>
            <person name="Guo L."/>
            <person name="Liang H."/>
            <person name="Lu P."/>
            <person name="Wu Y."/>
            <person name="Zhang Z."/>
            <person name="Ro D.K."/>
            <person name="Shang Y."/>
            <person name="Huang S."/>
            <person name="Yan J."/>
        </authorList>
    </citation>
    <scope>NUCLEOTIDE SEQUENCE [LARGE SCALE GENOMIC DNA]</scope>
    <source>
        <strain evidence="1">Ta-2019</strain>
    </source>
</reference>
<sequence>MTTPLHLLAYALNPKFYNSEIPALPSRQKPYDDNEVASGAKAAFQRLFHDPDVTSAVHCEMTLFVFSSNSSMGEIDATLD</sequence>
<proteinExistence type="predicted"/>
<protein>
    <submittedName>
        <fullName evidence="1">Uncharacterized protein</fullName>
    </submittedName>
</protein>